<dbReference type="Proteomes" id="UP001063033">
    <property type="component" value="Segment"/>
</dbReference>
<keyword evidence="2" id="KW-0812">Transmembrane</keyword>
<feature type="transmembrane region" description="Helical" evidence="2">
    <location>
        <begin position="29"/>
        <end position="51"/>
    </location>
</feature>
<evidence type="ECO:0000256" key="2">
    <source>
        <dbReference type="SAM" id="Phobius"/>
    </source>
</evidence>
<sequence>MAENGAHEALTRAPHIVALDALNRAVRTWWQAIGATVAVAIGTALLDLLSGGDVFSWEFWQKVITAAVVAVLAATGAYLSRFKAPPPTVPATTTAKVVPIESDGTVYQVETEAPDGGKGPRAPGDTVG</sequence>
<evidence type="ECO:0000313" key="4">
    <source>
        <dbReference type="Proteomes" id="UP001063033"/>
    </source>
</evidence>
<feature type="transmembrane region" description="Helical" evidence="2">
    <location>
        <begin position="63"/>
        <end position="80"/>
    </location>
</feature>
<dbReference type="RefSeq" id="YP_010755370.1">
    <property type="nucleotide sequence ID" value="NC_073469.1"/>
</dbReference>
<reference evidence="3" key="1">
    <citation type="submission" date="2022-08" db="EMBL/GenBank/DDBJ databases">
        <authorList>
            <person name="Dojs M.A."/>
            <person name="Fleischacker C.L."/>
            <person name="Jackson S.M."/>
            <person name="Feiring S.B."/>
            <person name="Webb R.J."/>
            <person name="Schaefbauer A.B."/>
            <person name="Vigness C.A."/>
            <person name="Boyle B.L."/>
            <person name="Frank J.R."/>
            <person name="Fleischacker T.C."/>
            <person name="Ackerman S.B."/>
            <person name="Balish M.F."/>
            <person name="Garlena R.A."/>
            <person name="Russell D.A."/>
            <person name="Jacobs-Sera D."/>
            <person name="Hatfull G.F."/>
        </authorList>
    </citation>
    <scope>NUCLEOTIDE SEQUENCE</scope>
</reference>
<protein>
    <submittedName>
        <fullName evidence="3">Membrane protein</fullName>
    </submittedName>
</protein>
<evidence type="ECO:0000313" key="3">
    <source>
        <dbReference type="EMBL" id="UXE04764.1"/>
    </source>
</evidence>
<dbReference type="EMBL" id="OP297545">
    <property type="protein sequence ID" value="UXE04764.1"/>
    <property type="molecule type" value="Genomic_DNA"/>
</dbReference>
<organism evidence="3 4">
    <name type="scientific">Arthrobacter phage Shambre1</name>
    <dbReference type="NCBI Taxonomy" id="2927284"/>
    <lineage>
        <taxon>Viruses</taxon>
        <taxon>Duplodnaviria</taxon>
        <taxon>Heunggongvirae</taxon>
        <taxon>Uroviricota</taxon>
        <taxon>Caudoviricetes</taxon>
        <taxon>Bismarckvirus</taxon>
        <taxon>Bismarckvirus shambre1</taxon>
    </lineage>
</organism>
<accession>A0A977KNJ8</accession>
<dbReference type="KEGG" id="vg:80020023"/>
<keyword evidence="4" id="KW-1185">Reference proteome</keyword>
<name>A0A977KNJ8_9CAUD</name>
<feature type="region of interest" description="Disordered" evidence="1">
    <location>
        <begin position="109"/>
        <end position="128"/>
    </location>
</feature>
<keyword evidence="2" id="KW-1133">Transmembrane helix</keyword>
<dbReference type="GeneID" id="80020023"/>
<evidence type="ECO:0000256" key="1">
    <source>
        <dbReference type="SAM" id="MobiDB-lite"/>
    </source>
</evidence>
<keyword evidence="2" id="KW-0472">Membrane</keyword>
<gene>
    <name evidence="3" type="primary">27</name>
    <name evidence="3" type="ORF">SEA_SHAMBRE1_27</name>
</gene>
<proteinExistence type="predicted"/>